<feature type="domain" description="TonB-dependent receptor plug" evidence="15">
    <location>
        <begin position="45"/>
        <end position="150"/>
    </location>
</feature>
<sequence>MTNRNLRTVFLASAALAILPGAALAQDVADSDEIIITAQQRAEPLRNVPIQVTAFTAQAVEDAGIKSTADIIAQVPNITYDRGDTYRSNFITMRGLTQINNADPPIAFVLDGVPQTNQKQLGVTLFDIERIEVLKGPQGALYGRNAVGGAINVVTKAPSNELEGFVNMGYANGDTFDASAGISGALVEDKVLLRVSGSYTSSDGLIKNDFRGDNVDYIDHDYSIRGRMILKPTDLLTFDLRAEYGKFRGGSNSYAAVFSGIPRDFVNPQFNFPAYAKGDSVDLTGKFDYDFGFATLTGISAYSNFKQTNRADLDFRNPVDSPGGIFGLGFQAGQGQNAKIKTFSQELRLVSASDQAFRWLAGVYYLHTDRGLVTRGFIDLDGTDQFDNPALLIANNNETNDNNAYAAFAQVDYDLSPTLTLTGGIRYDKDEREQTNVVTGAIRKISFDRAQPKVTLTWKPEDGRLAYATYSTGFRSGGLNAPNVGVTEFDAETLDNFEIGFKTQWFDRKLTLNGAAYLTNVKNYQYFYVEAATASQVIDTIDKVQIKGFEIEAMAKLAPGLDWSVGVGTTDSEIKRSLFASDVGNKSPRTVPISINSSLQYRADLSENVEGFVRIEYQHIGKKYWDADNASVQNPYDLLNTRIGVEFGNYGLYAYARNIFKEKYYSEFFQPKYSGLDVAIGYPGTPRTYGVEAKLKF</sequence>
<dbReference type="InterPro" id="IPR000531">
    <property type="entry name" value="Beta-barrel_TonB"/>
</dbReference>
<evidence type="ECO:0000256" key="9">
    <source>
        <dbReference type="ARBA" id="ARBA00023136"/>
    </source>
</evidence>
<dbReference type="CDD" id="cd01347">
    <property type="entry name" value="ligand_gated_channel"/>
    <property type="match status" value="1"/>
</dbReference>
<keyword evidence="10 11" id="KW-0998">Cell outer membrane</keyword>
<dbReference type="InterPro" id="IPR012910">
    <property type="entry name" value="Plug_dom"/>
</dbReference>
<evidence type="ECO:0000256" key="6">
    <source>
        <dbReference type="ARBA" id="ARBA00023004"/>
    </source>
</evidence>
<dbReference type="Pfam" id="PF07715">
    <property type="entry name" value="Plug"/>
    <property type="match status" value="1"/>
</dbReference>
<evidence type="ECO:0000256" key="1">
    <source>
        <dbReference type="ARBA" id="ARBA00004571"/>
    </source>
</evidence>
<evidence type="ECO:0000256" key="3">
    <source>
        <dbReference type="ARBA" id="ARBA00022452"/>
    </source>
</evidence>
<evidence type="ECO:0000256" key="5">
    <source>
        <dbReference type="ARBA" id="ARBA00022692"/>
    </source>
</evidence>
<evidence type="ECO:0000256" key="11">
    <source>
        <dbReference type="PROSITE-ProRule" id="PRU01360"/>
    </source>
</evidence>
<dbReference type="Pfam" id="PF00593">
    <property type="entry name" value="TonB_dep_Rec_b-barrel"/>
    <property type="match status" value="1"/>
</dbReference>
<keyword evidence="8 12" id="KW-0798">TonB box</keyword>
<keyword evidence="9 11" id="KW-0472">Membrane</keyword>
<evidence type="ECO:0000313" key="16">
    <source>
        <dbReference type="EMBL" id="MBB4633043.1"/>
    </source>
</evidence>
<keyword evidence="16" id="KW-0675">Receptor</keyword>
<keyword evidence="7" id="KW-0406">Ion transport</keyword>
<evidence type="ECO:0000313" key="17">
    <source>
        <dbReference type="Proteomes" id="UP000566324"/>
    </source>
</evidence>
<dbReference type="GO" id="GO:0009279">
    <property type="term" value="C:cell outer membrane"/>
    <property type="evidence" value="ECO:0007669"/>
    <property type="project" value="UniProtKB-SubCell"/>
</dbReference>
<dbReference type="PANTHER" id="PTHR32552">
    <property type="entry name" value="FERRICHROME IRON RECEPTOR-RELATED"/>
    <property type="match status" value="1"/>
</dbReference>
<comment type="caution">
    <text evidence="16">The sequence shown here is derived from an EMBL/GenBank/DDBJ whole genome shotgun (WGS) entry which is preliminary data.</text>
</comment>
<dbReference type="GO" id="GO:0006826">
    <property type="term" value="P:iron ion transport"/>
    <property type="evidence" value="ECO:0007669"/>
    <property type="project" value="UniProtKB-KW"/>
</dbReference>
<keyword evidence="6" id="KW-0408">Iron</keyword>
<evidence type="ECO:0000256" key="8">
    <source>
        <dbReference type="ARBA" id="ARBA00023077"/>
    </source>
</evidence>
<evidence type="ECO:0000256" key="13">
    <source>
        <dbReference type="SAM" id="SignalP"/>
    </source>
</evidence>
<comment type="subcellular location">
    <subcellularLocation>
        <location evidence="1 11">Cell outer membrane</location>
        <topology evidence="1 11">Multi-pass membrane protein</topology>
    </subcellularLocation>
</comment>
<proteinExistence type="inferred from homology"/>
<keyword evidence="3 11" id="KW-1134">Transmembrane beta strand</keyword>
<evidence type="ECO:0000259" key="14">
    <source>
        <dbReference type="Pfam" id="PF00593"/>
    </source>
</evidence>
<dbReference type="EMBL" id="JACHNZ010000032">
    <property type="protein sequence ID" value="MBB4633043.1"/>
    <property type="molecule type" value="Genomic_DNA"/>
</dbReference>
<comment type="similarity">
    <text evidence="11 12">Belongs to the TonB-dependent receptor family.</text>
</comment>
<accession>A0A7W7B2Z7</accession>
<keyword evidence="13" id="KW-0732">Signal</keyword>
<reference evidence="16 17" key="1">
    <citation type="submission" date="2020-08" db="EMBL/GenBank/DDBJ databases">
        <title>Genomic Encyclopedia of Type Strains, Phase IV (KMG-IV): sequencing the most valuable type-strain genomes for metagenomic binning, comparative biology and taxonomic classification.</title>
        <authorList>
            <person name="Goeker M."/>
        </authorList>
    </citation>
    <scope>NUCLEOTIDE SEQUENCE [LARGE SCALE GENOMIC DNA]</scope>
    <source>
        <strain evidence="16 17">DSM 17328</strain>
    </source>
</reference>
<evidence type="ECO:0000256" key="7">
    <source>
        <dbReference type="ARBA" id="ARBA00023065"/>
    </source>
</evidence>
<evidence type="ECO:0000256" key="12">
    <source>
        <dbReference type="RuleBase" id="RU003357"/>
    </source>
</evidence>
<dbReference type="Proteomes" id="UP000566324">
    <property type="component" value="Unassembled WGS sequence"/>
</dbReference>
<organism evidence="16 17">
    <name type="scientific">Sphingosinicella soli</name>
    <dbReference type="NCBI Taxonomy" id="333708"/>
    <lineage>
        <taxon>Bacteria</taxon>
        <taxon>Pseudomonadati</taxon>
        <taxon>Pseudomonadota</taxon>
        <taxon>Alphaproteobacteria</taxon>
        <taxon>Sphingomonadales</taxon>
        <taxon>Sphingosinicellaceae</taxon>
        <taxon>Sphingosinicella</taxon>
    </lineage>
</organism>
<dbReference type="SUPFAM" id="SSF56935">
    <property type="entry name" value="Porins"/>
    <property type="match status" value="1"/>
</dbReference>
<keyword evidence="4" id="KW-0410">Iron transport</keyword>
<keyword evidence="5 11" id="KW-0812">Transmembrane</keyword>
<dbReference type="RefSeq" id="WP_243451881.1">
    <property type="nucleotide sequence ID" value="NZ_JACHNZ010000032.1"/>
</dbReference>
<keyword evidence="17" id="KW-1185">Reference proteome</keyword>
<feature type="chain" id="PRO_5031529399" evidence="13">
    <location>
        <begin position="26"/>
        <end position="697"/>
    </location>
</feature>
<evidence type="ECO:0000256" key="10">
    <source>
        <dbReference type="ARBA" id="ARBA00023237"/>
    </source>
</evidence>
<dbReference type="InterPro" id="IPR036942">
    <property type="entry name" value="Beta-barrel_TonB_sf"/>
</dbReference>
<evidence type="ECO:0000256" key="2">
    <source>
        <dbReference type="ARBA" id="ARBA00022448"/>
    </source>
</evidence>
<gene>
    <name evidence="16" type="ORF">GGQ98_002672</name>
</gene>
<dbReference type="Gene3D" id="2.40.170.20">
    <property type="entry name" value="TonB-dependent receptor, beta-barrel domain"/>
    <property type="match status" value="1"/>
</dbReference>
<dbReference type="AlphaFoldDB" id="A0A7W7B2Z7"/>
<feature type="domain" description="TonB-dependent receptor-like beta-barrel" evidence="14">
    <location>
        <begin position="241"/>
        <end position="659"/>
    </location>
</feature>
<evidence type="ECO:0000256" key="4">
    <source>
        <dbReference type="ARBA" id="ARBA00022496"/>
    </source>
</evidence>
<dbReference type="PANTHER" id="PTHR32552:SF81">
    <property type="entry name" value="TONB-DEPENDENT OUTER MEMBRANE RECEPTOR"/>
    <property type="match status" value="1"/>
</dbReference>
<protein>
    <submittedName>
        <fullName evidence="16">Iron complex outermembrane receptor protein</fullName>
    </submittedName>
</protein>
<feature type="signal peptide" evidence="13">
    <location>
        <begin position="1"/>
        <end position="25"/>
    </location>
</feature>
<evidence type="ECO:0000259" key="15">
    <source>
        <dbReference type="Pfam" id="PF07715"/>
    </source>
</evidence>
<dbReference type="PROSITE" id="PS52016">
    <property type="entry name" value="TONB_DEPENDENT_REC_3"/>
    <property type="match status" value="1"/>
</dbReference>
<keyword evidence="2 11" id="KW-0813">Transport</keyword>
<name>A0A7W7B2Z7_9SPHN</name>
<dbReference type="InterPro" id="IPR039426">
    <property type="entry name" value="TonB-dep_rcpt-like"/>
</dbReference>